<reference evidence="2" key="2">
    <citation type="submission" date="2015-01" db="EMBL/GenBank/DDBJ databases">
        <title>Evolutionary Origins and Diversification of the Mycorrhizal Mutualists.</title>
        <authorList>
            <consortium name="DOE Joint Genome Institute"/>
            <consortium name="Mycorrhizal Genomics Consortium"/>
            <person name="Kohler A."/>
            <person name="Kuo A."/>
            <person name="Nagy L.G."/>
            <person name="Floudas D."/>
            <person name="Copeland A."/>
            <person name="Barry K.W."/>
            <person name="Cichocki N."/>
            <person name="Veneault-Fourrey C."/>
            <person name="LaButti K."/>
            <person name="Lindquist E.A."/>
            <person name="Lipzen A."/>
            <person name="Lundell T."/>
            <person name="Morin E."/>
            <person name="Murat C."/>
            <person name="Riley R."/>
            <person name="Ohm R."/>
            <person name="Sun H."/>
            <person name="Tunlid A."/>
            <person name="Henrissat B."/>
            <person name="Grigoriev I.V."/>
            <person name="Hibbett D.S."/>
            <person name="Martin F."/>
        </authorList>
    </citation>
    <scope>NUCLEOTIDE SEQUENCE [LARGE SCALE GENOMIC DNA]</scope>
    <source>
        <strain evidence="2">441</strain>
    </source>
</reference>
<protein>
    <submittedName>
        <fullName evidence="1">Uncharacterized protein</fullName>
    </submittedName>
</protein>
<organism evidence="1 2">
    <name type="scientific">Pisolithus microcarpus 441</name>
    <dbReference type="NCBI Taxonomy" id="765257"/>
    <lineage>
        <taxon>Eukaryota</taxon>
        <taxon>Fungi</taxon>
        <taxon>Dikarya</taxon>
        <taxon>Basidiomycota</taxon>
        <taxon>Agaricomycotina</taxon>
        <taxon>Agaricomycetes</taxon>
        <taxon>Agaricomycetidae</taxon>
        <taxon>Boletales</taxon>
        <taxon>Sclerodermatineae</taxon>
        <taxon>Pisolithaceae</taxon>
        <taxon>Pisolithus</taxon>
    </lineage>
</organism>
<dbReference type="HOGENOM" id="CLU_977012_0_0_1"/>
<dbReference type="Proteomes" id="UP000054018">
    <property type="component" value="Unassembled WGS sequence"/>
</dbReference>
<name>A0A0C9ZIV5_9AGAM</name>
<evidence type="ECO:0000313" key="2">
    <source>
        <dbReference type="Proteomes" id="UP000054018"/>
    </source>
</evidence>
<dbReference type="AlphaFoldDB" id="A0A0C9ZIV5"/>
<gene>
    <name evidence="1" type="ORF">PISMIDRAFT_11604</name>
</gene>
<sequence length="270" mass="29898">MLVHAPYLLGSNGGPRNYTVQDFLRVAGSIDTGITIVACDLYRVPSLSSWRHEFLLVHVELGVNREKLMLIIERFPGNNAMRAAVSDGGIAKDTITVMRARESHGYWQKAGQLPKCRGTLRWSDQPPHLLDVITMADAASATFKYYNCYVRQCYWYARVILASMAEAFPSCTKEGATYFANRRFAVFGAYKISQVQVLVNLQTVYGDDKCPCPPPLIVTPDSLRTIRSVLAGYLKNCLAQLPCAQPAAAIVNRCRGRTLGREPSTAGGWT</sequence>
<reference evidence="1 2" key="1">
    <citation type="submission" date="2014-04" db="EMBL/GenBank/DDBJ databases">
        <authorList>
            <consortium name="DOE Joint Genome Institute"/>
            <person name="Kuo A."/>
            <person name="Kohler A."/>
            <person name="Costa M.D."/>
            <person name="Nagy L.G."/>
            <person name="Floudas D."/>
            <person name="Copeland A."/>
            <person name="Barry K.W."/>
            <person name="Cichocki N."/>
            <person name="Veneault-Fourrey C."/>
            <person name="LaButti K."/>
            <person name="Lindquist E.A."/>
            <person name="Lipzen A."/>
            <person name="Lundell T."/>
            <person name="Morin E."/>
            <person name="Murat C."/>
            <person name="Sun H."/>
            <person name="Tunlid A."/>
            <person name="Henrissat B."/>
            <person name="Grigoriev I.V."/>
            <person name="Hibbett D.S."/>
            <person name="Martin F."/>
            <person name="Nordberg H.P."/>
            <person name="Cantor M.N."/>
            <person name="Hua S.X."/>
        </authorList>
    </citation>
    <scope>NUCLEOTIDE SEQUENCE [LARGE SCALE GENOMIC DNA]</scope>
    <source>
        <strain evidence="1 2">441</strain>
    </source>
</reference>
<evidence type="ECO:0000313" key="1">
    <source>
        <dbReference type="EMBL" id="KIK22432.1"/>
    </source>
</evidence>
<keyword evidence="2" id="KW-1185">Reference proteome</keyword>
<dbReference type="EMBL" id="KN833739">
    <property type="protein sequence ID" value="KIK22432.1"/>
    <property type="molecule type" value="Genomic_DNA"/>
</dbReference>
<proteinExistence type="predicted"/>
<dbReference type="OrthoDB" id="2620955at2759"/>
<accession>A0A0C9ZIV5</accession>